<comment type="caution">
    <text evidence="5">The sequence shown here is derived from an EMBL/GenBank/DDBJ whole genome shotgun (WGS) entry which is preliminary data.</text>
</comment>
<evidence type="ECO:0000256" key="2">
    <source>
        <dbReference type="ARBA" id="ARBA00023125"/>
    </source>
</evidence>
<proteinExistence type="predicted"/>
<dbReference type="EMBL" id="ARXR01000004">
    <property type="protein sequence ID" value="MBF5052030.1"/>
    <property type="molecule type" value="Genomic_DNA"/>
</dbReference>
<dbReference type="PROSITE" id="PS01124">
    <property type="entry name" value="HTH_ARAC_FAMILY_2"/>
    <property type="match status" value="1"/>
</dbReference>
<keyword evidence="3" id="KW-0804">Transcription</keyword>
<evidence type="ECO:0000259" key="4">
    <source>
        <dbReference type="PROSITE" id="PS01124"/>
    </source>
</evidence>
<organism evidence="5 6">
    <name type="scientific">Alloalcanivorax venustensis ISO4</name>
    <dbReference type="NCBI Taxonomy" id="1177184"/>
    <lineage>
        <taxon>Bacteria</taxon>
        <taxon>Pseudomonadati</taxon>
        <taxon>Pseudomonadota</taxon>
        <taxon>Gammaproteobacteria</taxon>
        <taxon>Oceanospirillales</taxon>
        <taxon>Alcanivoracaceae</taxon>
        <taxon>Alloalcanivorax</taxon>
    </lineage>
</organism>
<name>A0ABS0AFI9_9GAMM</name>
<keyword evidence="2" id="KW-0238">DNA-binding</keyword>
<dbReference type="GeneID" id="99764892"/>
<keyword evidence="6" id="KW-1185">Reference proteome</keyword>
<dbReference type="Gene3D" id="1.10.10.60">
    <property type="entry name" value="Homeodomain-like"/>
    <property type="match status" value="1"/>
</dbReference>
<dbReference type="SMART" id="SM00342">
    <property type="entry name" value="HTH_ARAC"/>
    <property type="match status" value="1"/>
</dbReference>
<dbReference type="RefSeq" id="WP_067605056.1">
    <property type="nucleotide sequence ID" value="NZ_ARXR01000004.1"/>
</dbReference>
<dbReference type="PANTHER" id="PTHR47894:SF1">
    <property type="entry name" value="HTH-TYPE TRANSCRIPTIONAL REGULATOR VQSM"/>
    <property type="match status" value="1"/>
</dbReference>
<accession>A0ABS0AFI9</accession>
<evidence type="ECO:0000256" key="1">
    <source>
        <dbReference type="ARBA" id="ARBA00023015"/>
    </source>
</evidence>
<feature type="domain" description="HTH araC/xylS-type" evidence="4">
    <location>
        <begin position="242"/>
        <end position="339"/>
    </location>
</feature>
<reference evidence="5 6" key="1">
    <citation type="submission" date="2012-09" db="EMBL/GenBank/DDBJ databases">
        <title>Genome Sequence of alkane-degrading Bacterium Alcanivorax venustensis ISO4.</title>
        <authorList>
            <person name="Lai Q."/>
            <person name="Shao Z."/>
        </authorList>
    </citation>
    <scope>NUCLEOTIDE SEQUENCE [LARGE SCALE GENOMIC DNA]</scope>
    <source>
        <strain evidence="5 6">ISO4</strain>
    </source>
</reference>
<dbReference type="Proteomes" id="UP000644441">
    <property type="component" value="Unassembled WGS sequence"/>
</dbReference>
<dbReference type="PANTHER" id="PTHR47894">
    <property type="entry name" value="HTH-TYPE TRANSCRIPTIONAL REGULATOR GADX"/>
    <property type="match status" value="1"/>
</dbReference>
<dbReference type="InterPro" id="IPR032687">
    <property type="entry name" value="AraC-type_N"/>
</dbReference>
<dbReference type="PRINTS" id="PR00032">
    <property type="entry name" value="HTHARAC"/>
</dbReference>
<dbReference type="InterPro" id="IPR020449">
    <property type="entry name" value="Tscrpt_reg_AraC-type_HTH"/>
</dbReference>
<sequence length="340" mass="38606">MTVQITNRLRPAIHPTYPRLLCAYLHERGFDNAVIFQDTRLQWEQLLGDHRYLSLEQMSRLIRRAIDLTGQPWIGLETAGVTSVSAHGPLGYAVVSAPDLREVLRVVSRYVGVRFQLVGVRFEEFDDHAVLTLDEQVDLAEIREFVTGSILATYFQLVDTVTSRRLRDVAVTLPLDEPAWASVYEEYLGCPVTFGTGQLTITLPAALLDTPCLTADPTTHRAALRDCEHQLRQIQSGGPLSQRIGVMLLDRDGDYPTLDDTAEEFAMSRRTLIRKLKAEGTSFQELLDDVRRELAAWYLLETSLPVERIAEKLGYQDPSNFSRTFQRWFGTTPLRMRRAP</sequence>
<dbReference type="Pfam" id="PF12625">
    <property type="entry name" value="Arabinose_bd"/>
    <property type="match status" value="1"/>
</dbReference>
<dbReference type="InterPro" id="IPR009057">
    <property type="entry name" value="Homeodomain-like_sf"/>
</dbReference>
<dbReference type="SUPFAM" id="SSF46689">
    <property type="entry name" value="Homeodomain-like"/>
    <property type="match status" value="1"/>
</dbReference>
<dbReference type="Pfam" id="PF12833">
    <property type="entry name" value="HTH_18"/>
    <property type="match status" value="1"/>
</dbReference>
<dbReference type="InterPro" id="IPR018060">
    <property type="entry name" value="HTH_AraC"/>
</dbReference>
<protein>
    <submittedName>
        <fullName evidence="5">Transcriptional regulator</fullName>
    </submittedName>
</protein>
<gene>
    <name evidence="5" type="ORF">ISO4_00632</name>
</gene>
<evidence type="ECO:0000256" key="3">
    <source>
        <dbReference type="ARBA" id="ARBA00023163"/>
    </source>
</evidence>
<evidence type="ECO:0000313" key="6">
    <source>
        <dbReference type="Proteomes" id="UP000644441"/>
    </source>
</evidence>
<evidence type="ECO:0000313" key="5">
    <source>
        <dbReference type="EMBL" id="MBF5052030.1"/>
    </source>
</evidence>
<keyword evidence="1" id="KW-0805">Transcription regulation</keyword>